<proteinExistence type="predicted"/>
<gene>
    <name evidence="1" type="ORF">UH38_15350</name>
</gene>
<organism evidence="1 2">
    <name type="scientific">Aliterella atlantica CENA595</name>
    <dbReference type="NCBI Taxonomy" id="1618023"/>
    <lineage>
        <taxon>Bacteria</taxon>
        <taxon>Bacillati</taxon>
        <taxon>Cyanobacteriota</taxon>
        <taxon>Cyanophyceae</taxon>
        <taxon>Chroococcidiopsidales</taxon>
        <taxon>Aliterellaceae</taxon>
        <taxon>Aliterella</taxon>
    </lineage>
</organism>
<dbReference type="AlphaFoldDB" id="A0A0D8ZRI5"/>
<evidence type="ECO:0000313" key="1">
    <source>
        <dbReference type="EMBL" id="KJH70962.1"/>
    </source>
</evidence>
<dbReference type="Proteomes" id="UP000032452">
    <property type="component" value="Unassembled WGS sequence"/>
</dbReference>
<protein>
    <submittedName>
        <fullName evidence="1">Uncharacterized protein</fullName>
    </submittedName>
</protein>
<sequence length="66" mass="7282">MYHKLLAVSMYEDFAPIDFSFAPLASNQLADKYKQIVPCPDLIVASLMDRGAQFAKILVSMLAADS</sequence>
<keyword evidence="2" id="KW-1185">Reference proteome</keyword>
<accession>A0A0D8ZRI5</accession>
<name>A0A0D8ZRI5_9CYAN</name>
<comment type="caution">
    <text evidence="1">The sequence shown here is derived from an EMBL/GenBank/DDBJ whole genome shotgun (WGS) entry which is preliminary data.</text>
</comment>
<evidence type="ECO:0000313" key="2">
    <source>
        <dbReference type="Proteomes" id="UP000032452"/>
    </source>
</evidence>
<reference evidence="1 2" key="1">
    <citation type="submission" date="2015-02" db="EMBL/GenBank/DDBJ databases">
        <title>Draft genome of a novel marine cyanobacterium (Chroococcales) isolated from South Atlantic Ocean.</title>
        <authorList>
            <person name="Rigonato J."/>
            <person name="Alvarenga D.O."/>
            <person name="Branco L.H."/>
            <person name="Varani A.M."/>
            <person name="Brandini F.P."/>
            <person name="Fiore M.F."/>
        </authorList>
    </citation>
    <scope>NUCLEOTIDE SEQUENCE [LARGE SCALE GENOMIC DNA]</scope>
    <source>
        <strain evidence="1 2">CENA595</strain>
    </source>
</reference>
<dbReference type="EMBL" id="JYON01000016">
    <property type="protein sequence ID" value="KJH70962.1"/>
    <property type="molecule type" value="Genomic_DNA"/>
</dbReference>